<dbReference type="CTD" id="84284"/>
<dbReference type="InterPro" id="IPR004948">
    <property type="entry name" value="Nuc-triphosphatase_THEP1"/>
</dbReference>
<keyword evidence="6" id="KW-1185">Reference proteome</keyword>
<reference evidence="5" key="2">
    <citation type="submission" date="2025-08" db="UniProtKB">
        <authorList>
            <consortium name="Ensembl"/>
        </authorList>
    </citation>
    <scope>IDENTIFICATION</scope>
</reference>
<evidence type="ECO:0000256" key="4">
    <source>
        <dbReference type="SAM" id="MobiDB-lite"/>
    </source>
</evidence>
<keyword evidence="3" id="KW-0067">ATP-binding</keyword>
<keyword evidence="1" id="KW-0547">Nucleotide-binding</keyword>
<dbReference type="Gene3D" id="3.40.50.300">
    <property type="entry name" value="P-loop containing nucleotide triphosphate hydrolases"/>
    <property type="match status" value="1"/>
</dbReference>
<dbReference type="PANTHER" id="PTHR43146:SF1">
    <property type="entry name" value="CANCER-RELATED NUCLEOSIDE-TRIPHOSPHATASE"/>
    <property type="match status" value="1"/>
</dbReference>
<name>A0A803TQ11_ANOCA</name>
<dbReference type="GO" id="GO:0017111">
    <property type="term" value="F:ribonucleoside triphosphate phosphatase activity"/>
    <property type="evidence" value="ECO:0007669"/>
    <property type="project" value="InterPro"/>
</dbReference>
<keyword evidence="2" id="KW-0378">Hydrolase</keyword>
<dbReference type="GO" id="GO:0005524">
    <property type="term" value="F:ATP binding"/>
    <property type="evidence" value="ECO:0007669"/>
    <property type="project" value="UniProtKB-KW"/>
</dbReference>
<evidence type="ECO:0000256" key="3">
    <source>
        <dbReference type="ARBA" id="ARBA00022840"/>
    </source>
</evidence>
<dbReference type="Proteomes" id="UP000001646">
    <property type="component" value="Chromosome 1"/>
</dbReference>
<protein>
    <submittedName>
        <fullName evidence="5">Nucleoside-triphosphatase, cancer-related</fullName>
    </submittedName>
</protein>
<reference evidence="5" key="3">
    <citation type="submission" date="2025-09" db="UniProtKB">
        <authorList>
            <consortium name="Ensembl"/>
        </authorList>
    </citation>
    <scope>IDENTIFICATION</scope>
</reference>
<sequence length="176" mass="19341">MPEAKRGLVVVVSSSLPLYRIRVCKKGILLPSRSGEGSSQYGEARFPHRAASGGPATARREYRVGQYIVDLASFEELALPLLRNVHLDSSAVKKVCVIDEIGKMELFSQSFIQAVRQLLSGSGVVMLGTIPVPKGKPLGLVEEVRSHKEVKVFTITKENRDNILEEVVKAVRNCLK</sequence>
<dbReference type="Pfam" id="PF03266">
    <property type="entry name" value="NTPase_1"/>
    <property type="match status" value="1"/>
</dbReference>
<organism evidence="5 6">
    <name type="scientific">Anolis carolinensis</name>
    <name type="common">Green anole</name>
    <name type="synonym">American chameleon</name>
    <dbReference type="NCBI Taxonomy" id="28377"/>
    <lineage>
        <taxon>Eukaryota</taxon>
        <taxon>Metazoa</taxon>
        <taxon>Chordata</taxon>
        <taxon>Craniata</taxon>
        <taxon>Vertebrata</taxon>
        <taxon>Euteleostomi</taxon>
        <taxon>Lepidosauria</taxon>
        <taxon>Squamata</taxon>
        <taxon>Bifurcata</taxon>
        <taxon>Unidentata</taxon>
        <taxon>Episquamata</taxon>
        <taxon>Toxicofera</taxon>
        <taxon>Iguania</taxon>
        <taxon>Dactyloidae</taxon>
        <taxon>Anolis</taxon>
    </lineage>
</organism>
<dbReference type="AlphaFoldDB" id="A0A803TQ11"/>
<feature type="region of interest" description="Disordered" evidence="4">
    <location>
        <begin position="33"/>
        <end position="54"/>
    </location>
</feature>
<evidence type="ECO:0000256" key="2">
    <source>
        <dbReference type="ARBA" id="ARBA00022801"/>
    </source>
</evidence>
<evidence type="ECO:0000313" key="5">
    <source>
        <dbReference type="Ensembl" id="ENSACAP00000037301.1"/>
    </source>
</evidence>
<dbReference type="SUPFAM" id="SSF52540">
    <property type="entry name" value="P-loop containing nucleoside triphosphate hydrolases"/>
    <property type="match status" value="1"/>
</dbReference>
<reference evidence="5 6" key="1">
    <citation type="submission" date="2009-12" db="EMBL/GenBank/DDBJ databases">
        <title>The Genome Sequence of Anolis carolinensis (Green Anole Lizard).</title>
        <authorList>
            <consortium name="The Genome Sequencing Platform"/>
            <person name="Di Palma F."/>
            <person name="Alfoldi J."/>
            <person name="Heiman D."/>
            <person name="Young S."/>
            <person name="Grabherr M."/>
            <person name="Johnson J."/>
            <person name="Lander E.S."/>
            <person name="Lindblad-Toh K."/>
        </authorList>
    </citation>
    <scope>NUCLEOTIDE SEQUENCE [LARGE SCALE GENOMIC DNA]</scope>
    <source>
        <strain evidence="5 6">JBL SC #1</strain>
    </source>
</reference>
<evidence type="ECO:0000256" key="1">
    <source>
        <dbReference type="ARBA" id="ARBA00022741"/>
    </source>
</evidence>
<evidence type="ECO:0000313" key="6">
    <source>
        <dbReference type="Proteomes" id="UP000001646"/>
    </source>
</evidence>
<gene>
    <name evidence="5" type="primary">NTPCR</name>
</gene>
<dbReference type="OrthoDB" id="446244at2759"/>
<proteinExistence type="predicted"/>
<accession>A0A803TQ11</accession>
<dbReference type="GeneTree" id="ENSGT00390000018683"/>
<dbReference type="GeneID" id="100565747"/>
<dbReference type="InterPro" id="IPR027417">
    <property type="entry name" value="P-loop_NTPase"/>
</dbReference>
<dbReference type="PANTHER" id="PTHR43146">
    <property type="entry name" value="CANCER-RELATED NUCLEOSIDE-TRIPHOSPHATASE"/>
    <property type="match status" value="1"/>
</dbReference>
<dbReference type="RefSeq" id="XP_008122442.1">
    <property type="nucleotide sequence ID" value="XM_008124235.2"/>
</dbReference>
<dbReference type="Bgee" id="ENSACAG00000000731">
    <property type="expression patterns" value="Expressed in adrenal gland and 11 other cell types or tissues"/>
</dbReference>
<dbReference type="Ensembl" id="ENSACAT00000045653.1">
    <property type="protein sequence ID" value="ENSACAP00000037301.1"/>
    <property type="gene ID" value="ENSACAG00000000731.4"/>
</dbReference>